<reference evidence="1" key="1">
    <citation type="submission" date="2020-06" db="EMBL/GenBank/DDBJ databases">
        <title>WGS assembly of Ceratodon purpureus strain R40.</title>
        <authorList>
            <person name="Carey S.B."/>
            <person name="Jenkins J."/>
            <person name="Shu S."/>
            <person name="Lovell J.T."/>
            <person name="Sreedasyam A."/>
            <person name="Maumus F."/>
            <person name="Tiley G.P."/>
            <person name="Fernandez-Pozo N."/>
            <person name="Barry K."/>
            <person name="Chen C."/>
            <person name="Wang M."/>
            <person name="Lipzen A."/>
            <person name="Daum C."/>
            <person name="Saski C.A."/>
            <person name="Payton A.C."/>
            <person name="Mcbreen J.C."/>
            <person name="Conrad R.E."/>
            <person name="Kollar L.M."/>
            <person name="Olsson S."/>
            <person name="Huttunen S."/>
            <person name="Landis J.B."/>
            <person name="Wickett N.J."/>
            <person name="Johnson M.G."/>
            <person name="Rensing S.A."/>
            <person name="Grimwood J."/>
            <person name="Schmutz J."/>
            <person name="Mcdaniel S.F."/>
        </authorList>
    </citation>
    <scope>NUCLEOTIDE SEQUENCE</scope>
    <source>
        <strain evidence="1">R40</strain>
    </source>
</reference>
<evidence type="ECO:0000313" key="2">
    <source>
        <dbReference type="Proteomes" id="UP000822688"/>
    </source>
</evidence>
<keyword evidence="2" id="KW-1185">Reference proteome</keyword>
<gene>
    <name evidence="1" type="ORF">KC19_1G107800</name>
</gene>
<evidence type="ECO:0000313" key="1">
    <source>
        <dbReference type="EMBL" id="KAG0590543.1"/>
    </source>
</evidence>
<dbReference type="AlphaFoldDB" id="A0A8T0J6T5"/>
<name>A0A8T0J6T5_CERPU</name>
<organism evidence="1 2">
    <name type="scientific">Ceratodon purpureus</name>
    <name type="common">Fire moss</name>
    <name type="synonym">Dicranum purpureum</name>
    <dbReference type="NCBI Taxonomy" id="3225"/>
    <lineage>
        <taxon>Eukaryota</taxon>
        <taxon>Viridiplantae</taxon>
        <taxon>Streptophyta</taxon>
        <taxon>Embryophyta</taxon>
        <taxon>Bryophyta</taxon>
        <taxon>Bryophytina</taxon>
        <taxon>Bryopsida</taxon>
        <taxon>Dicranidae</taxon>
        <taxon>Pseudoditrichales</taxon>
        <taxon>Ditrichaceae</taxon>
        <taxon>Ceratodon</taxon>
    </lineage>
</organism>
<sequence length="206" mass="24281">MDHVDFHGYHYDDDDDLDDGQWAMDIIDAILERAFWQPPKFSSLDQYLKHQYVLLETEIDEAGNPPAFITEAGFPPNPNPPHTFNLIDGTITASKTKPLKGWSLWDTTLVRERQLYMMTDSMIKRLNDQYRLQGRRMPVFRDERFPCKNEFIANIKRNSLHPVFVRDDVSKQEMNMNYNVEIESTDCPCKNYRGYNRSKINPSLHF</sequence>
<comment type="caution">
    <text evidence="1">The sequence shown here is derived from an EMBL/GenBank/DDBJ whole genome shotgun (WGS) entry which is preliminary data.</text>
</comment>
<dbReference type="Proteomes" id="UP000822688">
    <property type="component" value="Chromosome 1"/>
</dbReference>
<proteinExistence type="predicted"/>
<dbReference type="EMBL" id="CM026421">
    <property type="protein sequence ID" value="KAG0590543.1"/>
    <property type="molecule type" value="Genomic_DNA"/>
</dbReference>
<accession>A0A8T0J6T5</accession>
<protein>
    <submittedName>
        <fullName evidence="1">Uncharacterized protein</fullName>
    </submittedName>
</protein>